<gene>
    <name evidence="1" type="ORF">LCGC14_0697200</name>
</gene>
<protein>
    <submittedName>
        <fullName evidence="1">Uncharacterized protein</fullName>
    </submittedName>
</protein>
<organism evidence="1">
    <name type="scientific">marine sediment metagenome</name>
    <dbReference type="NCBI Taxonomy" id="412755"/>
    <lineage>
        <taxon>unclassified sequences</taxon>
        <taxon>metagenomes</taxon>
        <taxon>ecological metagenomes</taxon>
    </lineage>
</organism>
<comment type="caution">
    <text evidence="1">The sequence shown here is derived from an EMBL/GenBank/DDBJ whole genome shotgun (WGS) entry which is preliminary data.</text>
</comment>
<dbReference type="EMBL" id="LAZR01001474">
    <property type="protein sequence ID" value="KKN44025.1"/>
    <property type="molecule type" value="Genomic_DNA"/>
</dbReference>
<sequence>MKFHGLLTPDDLIRAFQYPNKIWVSCFNISTIAVSVISVAESSVIQKLNCVPIIILMKSNWAVSHTDAQAPSTVNSTPYPLDAI</sequence>
<proteinExistence type="predicted"/>
<name>A0A0F9QIV3_9ZZZZ</name>
<accession>A0A0F9QIV3</accession>
<reference evidence="1" key="1">
    <citation type="journal article" date="2015" name="Nature">
        <title>Complex archaea that bridge the gap between prokaryotes and eukaryotes.</title>
        <authorList>
            <person name="Spang A."/>
            <person name="Saw J.H."/>
            <person name="Jorgensen S.L."/>
            <person name="Zaremba-Niedzwiedzka K."/>
            <person name="Martijn J."/>
            <person name="Lind A.E."/>
            <person name="van Eijk R."/>
            <person name="Schleper C."/>
            <person name="Guy L."/>
            <person name="Ettema T.J."/>
        </authorList>
    </citation>
    <scope>NUCLEOTIDE SEQUENCE</scope>
</reference>
<dbReference type="AlphaFoldDB" id="A0A0F9QIV3"/>
<evidence type="ECO:0000313" key="1">
    <source>
        <dbReference type="EMBL" id="KKN44025.1"/>
    </source>
</evidence>